<evidence type="ECO:0000256" key="2">
    <source>
        <dbReference type="ARBA" id="ARBA00022741"/>
    </source>
</evidence>
<dbReference type="GO" id="GO:0005524">
    <property type="term" value="F:ATP binding"/>
    <property type="evidence" value="ECO:0007669"/>
    <property type="project" value="UniProtKB-KW"/>
</dbReference>
<dbReference type="InterPro" id="IPR002464">
    <property type="entry name" value="DNA/RNA_helicase_DEAH_CS"/>
</dbReference>
<comment type="caution">
    <text evidence="8">The sequence shown here is derived from an EMBL/GenBank/DDBJ whole genome shotgun (WGS) entry which is preliminary data.</text>
</comment>
<organism evidence="8 9">
    <name type="scientific">Roseibacillus persicicus</name>
    <dbReference type="NCBI Taxonomy" id="454148"/>
    <lineage>
        <taxon>Bacteria</taxon>
        <taxon>Pseudomonadati</taxon>
        <taxon>Verrucomicrobiota</taxon>
        <taxon>Verrucomicrobiia</taxon>
        <taxon>Verrucomicrobiales</taxon>
        <taxon>Verrucomicrobiaceae</taxon>
        <taxon>Roseibacillus</taxon>
    </lineage>
</organism>
<feature type="domain" description="Helicase C-terminal" evidence="7">
    <location>
        <begin position="233"/>
        <end position="395"/>
    </location>
</feature>
<dbReference type="SMART" id="SM00490">
    <property type="entry name" value="HELICc"/>
    <property type="match status" value="1"/>
</dbReference>
<dbReference type="GO" id="GO:0003723">
    <property type="term" value="F:RNA binding"/>
    <property type="evidence" value="ECO:0007669"/>
    <property type="project" value="TreeGrafter"/>
</dbReference>
<dbReference type="EMBL" id="BMXI01000002">
    <property type="protein sequence ID" value="GHC44438.1"/>
    <property type="molecule type" value="Genomic_DNA"/>
</dbReference>
<keyword evidence="3" id="KW-0378">Hydrolase</keyword>
<keyword evidence="9" id="KW-1185">Reference proteome</keyword>
<sequence length="1261" mass="142763">MKITYPELPVSSRKEEILEAMRSAQVVVVVGETGSGKTTQLPKMALELALAEGKRGMVGCTQPRRLAATSVAKRVAEELKVQPGNEVGYEVRFDKRTTKDTQLKFMTDGILLAELQGDRDLRKYHTIIIDEAHERSLNIDFLLGILKQLLERRKDLRVVISSATLDAGSFSKFFASGGGRSVPLDSGMERVDETSTPQAPMVLVEGRTFPVEDFFLPPSSGEYLADQVVRGVEWVDAYDRTGDVLVFLPGEREIREAANAVEDRGFRDTEVLPVFARLSMGDQQRVFSPSRKRRIVLATNVAETSLTIPGIVYVIDSGLARVSRWSPQRGIQRLQIEQISQASARQRRGRCGRVRDGVCVKLYDEMDLEEASEFTDPEIRRSSLGGVILKMKALGLGEIEDFPFVDPPNSKAIKEGMKTLEEVDALQADGRNGLSEVGWRLAKLPLDPRLGRMLVEAEKRGVLAEMLVIVGGLSVMDVRERPEGKEDAANQAQAKFRDGRSDFVALLKIWNAVSKLRDGKGRFQRNQLRKFCQKNYCNFRRLVEWDQVVGEIERSFCGKGQRPDPRKLTFEVEVGEGKGSRNRAAKYYKEIHCALLAGMPRSVGLWDKEKKLYKGVGGMGFAIFPGSGLFKEKKRPEWVIAFELVETSRLWARKVAWMQSEWVEEVAPHLCKKRYHSPAWDESQGAVYGKETVLLGGLTVVPGRAVFFGRVSPKAAHEVFIREAILEGRLVKGGGAVPPCLERLAKVRRQVASAERKLRRVGGMWLEEYAYDFYFARIPVEATTAKAFHAWRRQDQNEEKLMIGIRDVVWEEGIESRLMLFPDVVEHGGREWLVEYVCDVEADDDGLVFELELAELPHLPDYLPGWVVPGLLEERVELLIRSLPKDWRTRFQPVKGTAEDFLKEWTGWEPQVDLLEALGEFLSGIAGVVIEPTMFDESRLPKCLRPTVTVRDEKGKVLAFSEDVREVKEKLAGLLRSRREAAANEEWEMTGGTFWSFGDLPQEVDGVYPALVDEGSSVGTRAFLDQEEAEESHRAGVVRLFWLDHGSMLRGHLKRGFLRPLAKLVFGPNQKEALDEQVMRVAVEGAFLKKFDELPRTAEEFAAASEVARGWVLDVAKSIASQLEAAAESYEKSSRWIRSKADEKLYIETVADLTEELEWLSRDGFLWKAGAHRALRYARHFDAIEERLKRMDSLPLVKDEEKRRQLDVLWLDWLKQWRARPEAARLWRVGWLLEEWRIQLFAPGVPREGKVSEKIIAKALK</sequence>
<dbReference type="InterPro" id="IPR007502">
    <property type="entry name" value="Helicase-assoc_dom"/>
</dbReference>
<evidence type="ECO:0000256" key="3">
    <source>
        <dbReference type="ARBA" id="ARBA00022801"/>
    </source>
</evidence>
<dbReference type="Proteomes" id="UP000644507">
    <property type="component" value="Unassembled WGS sequence"/>
</dbReference>
<proteinExistence type="inferred from homology"/>
<dbReference type="InterPro" id="IPR024590">
    <property type="entry name" value="HrpA_C"/>
</dbReference>
<reference evidence="8" key="1">
    <citation type="journal article" date="2014" name="Int. J. Syst. Evol. Microbiol.">
        <title>Complete genome sequence of Corynebacterium casei LMG S-19264T (=DSM 44701T), isolated from a smear-ripened cheese.</title>
        <authorList>
            <consortium name="US DOE Joint Genome Institute (JGI-PGF)"/>
            <person name="Walter F."/>
            <person name="Albersmeier A."/>
            <person name="Kalinowski J."/>
            <person name="Ruckert C."/>
        </authorList>
    </citation>
    <scope>NUCLEOTIDE SEQUENCE</scope>
    <source>
        <strain evidence="8">KCTC 12988</strain>
    </source>
</reference>
<dbReference type="InterPro" id="IPR010222">
    <property type="entry name" value="RNA_helicase_HrpA"/>
</dbReference>
<name>A0A918TEE5_9BACT</name>
<dbReference type="NCBIfam" id="TIGR01967">
    <property type="entry name" value="DEAH_box_HrpA"/>
    <property type="match status" value="1"/>
</dbReference>
<keyword evidence="2" id="KW-0547">Nucleotide-binding</keyword>
<dbReference type="PROSITE" id="PS51192">
    <property type="entry name" value="HELICASE_ATP_BIND_1"/>
    <property type="match status" value="1"/>
</dbReference>
<dbReference type="RefSeq" id="WP_189567421.1">
    <property type="nucleotide sequence ID" value="NZ_BMXI01000002.1"/>
</dbReference>
<evidence type="ECO:0000259" key="7">
    <source>
        <dbReference type="PROSITE" id="PS51194"/>
    </source>
</evidence>
<protein>
    <submittedName>
        <fullName evidence="8">ATP-dependent helicase</fullName>
    </submittedName>
</protein>
<gene>
    <name evidence="8" type="ORF">GCM10007100_07170</name>
</gene>
<dbReference type="Pfam" id="PF00271">
    <property type="entry name" value="Helicase_C"/>
    <property type="match status" value="1"/>
</dbReference>
<dbReference type="InterPro" id="IPR027417">
    <property type="entry name" value="P-loop_NTPase"/>
</dbReference>
<dbReference type="Gene3D" id="3.40.50.300">
    <property type="entry name" value="P-loop containing nucleotide triphosphate hydrolases"/>
    <property type="match status" value="2"/>
</dbReference>
<dbReference type="SUPFAM" id="SSF52540">
    <property type="entry name" value="P-loop containing nucleoside triphosphate hydrolases"/>
    <property type="match status" value="1"/>
</dbReference>
<dbReference type="SMART" id="SM00382">
    <property type="entry name" value="AAA"/>
    <property type="match status" value="1"/>
</dbReference>
<dbReference type="PANTHER" id="PTHR18934:SF99">
    <property type="entry name" value="ATP-DEPENDENT RNA HELICASE DHX37-RELATED"/>
    <property type="match status" value="1"/>
</dbReference>
<dbReference type="PROSITE" id="PS51194">
    <property type="entry name" value="HELICASE_CTER"/>
    <property type="match status" value="1"/>
</dbReference>
<dbReference type="SMART" id="SM00487">
    <property type="entry name" value="DEXDc"/>
    <property type="match status" value="1"/>
</dbReference>
<evidence type="ECO:0000256" key="4">
    <source>
        <dbReference type="ARBA" id="ARBA00022806"/>
    </source>
</evidence>
<dbReference type="Gene3D" id="1.20.120.1080">
    <property type="match status" value="1"/>
</dbReference>
<dbReference type="AlphaFoldDB" id="A0A918TEE5"/>
<dbReference type="PROSITE" id="PS00690">
    <property type="entry name" value="DEAH_ATP_HELICASE"/>
    <property type="match status" value="1"/>
</dbReference>
<evidence type="ECO:0000259" key="6">
    <source>
        <dbReference type="PROSITE" id="PS51192"/>
    </source>
</evidence>
<evidence type="ECO:0000313" key="9">
    <source>
        <dbReference type="Proteomes" id="UP000644507"/>
    </source>
</evidence>
<accession>A0A918TEE5</accession>
<dbReference type="Pfam" id="PF07717">
    <property type="entry name" value="OB_NTP_bind"/>
    <property type="match status" value="1"/>
</dbReference>
<dbReference type="InterPro" id="IPR001650">
    <property type="entry name" value="Helicase_C-like"/>
</dbReference>
<dbReference type="GO" id="GO:0003724">
    <property type="term" value="F:RNA helicase activity"/>
    <property type="evidence" value="ECO:0007669"/>
    <property type="project" value="InterPro"/>
</dbReference>
<dbReference type="Pfam" id="PF21010">
    <property type="entry name" value="HA2_C"/>
    <property type="match status" value="1"/>
</dbReference>
<dbReference type="FunFam" id="1.20.120.1080:FF:000005">
    <property type="entry name" value="ATP-dependent helicase HrpA"/>
    <property type="match status" value="1"/>
</dbReference>
<dbReference type="InterPro" id="IPR003593">
    <property type="entry name" value="AAA+_ATPase"/>
</dbReference>
<dbReference type="InterPro" id="IPR014001">
    <property type="entry name" value="Helicase_ATP-bd"/>
</dbReference>
<dbReference type="InterPro" id="IPR011545">
    <property type="entry name" value="DEAD/DEAH_box_helicase_dom"/>
</dbReference>
<dbReference type="Pfam" id="PF00270">
    <property type="entry name" value="DEAD"/>
    <property type="match status" value="1"/>
</dbReference>
<dbReference type="SMART" id="SM00847">
    <property type="entry name" value="HA2"/>
    <property type="match status" value="1"/>
</dbReference>
<dbReference type="CDD" id="cd17917">
    <property type="entry name" value="DEXHc_RHA-like"/>
    <property type="match status" value="1"/>
</dbReference>
<evidence type="ECO:0000313" key="8">
    <source>
        <dbReference type="EMBL" id="GHC44438.1"/>
    </source>
</evidence>
<evidence type="ECO:0000256" key="1">
    <source>
        <dbReference type="ARBA" id="ARBA00008792"/>
    </source>
</evidence>
<keyword evidence="5" id="KW-0067">ATP-binding</keyword>
<dbReference type="GO" id="GO:0016787">
    <property type="term" value="F:hydrolase activity"/>
    <property type="evidence" value="ECO:0007669"/>
    <property type="project" value="UniProtKB-KW"/>
</dbReference>
<evidence type="ECO:0000256" key="5">
    <source>
        <dbReference type="ARBA" id="ARBA00022840"/>
    </source>
</evidence>
<dbReference type="Pfam" id="PF11898">
    <property type="entry name" value="DUF3418"/>
    <property type="match status" value="1"/>
</dbReference>
<reference evidence="8" key="2">
    <citation type="submission" date="2020-09" db="EMBL/GenBank/DDBJ databases">
        <authorList>
            <person name="Sun Q."/>
            <person name="Kim S."/>
        </authorList>
    </citation>
    <scope>NUCLEOTIDE SEQUENCE</scope>
    <source>
        <strain evidence="8">KCTC 12988</strain>
    </source>
</reference>
<keyword evidence="4 8" id="KW-0347">Helicase</keyword>
<comment type="similarity">
    <text evidence="1">Belongs to the DEAD box helicase family. DEAH subfamily.</text>
</comment>
<dbReference type="InterPro" id="IPR011709">
    <property type="entry name" value="DEAD-box_helicase_OB_fold"/>
</dbReference>
<dbReference type="CDD" id="cd18791">
    <property type="entry name" value="SF2_C_RHA"/>
    <property type="match status" value="1"/>
</dbReference>
<dbReference type="PANTHER" id="PTHR18934">
    <property type="entry name" value="ATP-DEPENDENT RNA HELICASE"/>
    <property type="match status" value="1"/>
</dbReference>
<feature type="domain" description="Helicase ATP-binding" evidence="6">
    <location>
        <begin position="18"/>
        <end position="183"/>
    </location>
</feature>